<evidence type="ECO:0000313" key="2">
    <source>
        <dbReference type="Proteomes" id="UP000652761"/>
    </source>
</evidence>
<name>A0A843WJ28_COLES</name>
<keyword evidence="2" id="KW-1185">Reference proteome</keyword>
<dbReference type="AlphaFoldDB" id="A0A843WJ28"/>
<proteinExistence type="predicted"/>
<reference evidence="1" key="1">
    <citation type="submission" date="2017-07" db="EMBL/GenBank/DDBJ databases">
        <title>Taro Niue Genome Assembly and Annotation.</title>
        <authorList>
            <person name="Atibalentja N."/>
            <person name="Keating K."/>
            <person name="Fields C.J."/>
        </authorList>
    </citation>
    <scope>NUCLEOTIDE SEQUENCE</scope>
    <source>
        <strain evidence="1">Niue_2</strain>
        <tissue evidence="1">Leaf</tissue>
    </source>
</reference>
<evidence type="ECO:0000313" key="1">
    <source>
        <dbReference type="EMBL" id="MQM02820.1"/>
    </source>
</evidence>
<sequence>MRGRRLECGHAGGEMFFAFFGLVRRVPQVLCEAGTLCSGRVPCVVDWLADASPVTLHGWVAYEACSLGDQLL</sequence>
<protein>
    <submittedName>
        <fullName evidence="1">Uncharacterized protein</fullName>
    </submittedName>
</protein>
<dbReference type="EMBL" id="NMUH01002923">
    <property type="protein sequence ID" value="MQM02820.1"/>
    <property type="molecule type" value="Genomic_DNA"/>
</dbReference>
<organism evidence="1 2">
    <name type="scientific">Colocasia esculenta</name>
    <name type="common">Wild taro</name>
    <name type="synonym">Arum esculentum</name>
    <dbReference type="NCBI Taxonomy" id="4460"/>
    <lineage>
        <taxon>Eukaryota</taxon>
        <taxon>Viridiplantae</taxon>
        <taxon>Streptophyta</taxon>
        <taxon>Embryophyta</taxon>
        <taxon>Tracheophyta</taxon>
        <taxon>Spermatophyta</taxon>
        <taxon>Magnoliopsida</taxon>
        <taxon>Liliopsida</taxon>
        <taxon>Araceae</taxon>
        <taxon>Aroideae</taxon>
        <taxon>Colocasieae</taxon>
        <taxon>Colocasia</taxon>
    </lineage>
</organism>
<gene>
    <name evidence="1" type="ORF">Taro_035586</name>
</gene>
<dbReference type="Proteomes" id="UP000652761">
    <property type="component" value="Unassembled WGS sequence"/>
</dbReference>
<accession>A0A843WJ28</accession>
<comment type="caution">
    <text evidence="1">The sequence shown here is derived from an EMBL/GenBank/DDBJ whole genome shotgun (WGS) entry which is preliminary data.</text>
</comment>